<dbReference type="PANTHER" id="PTHR24188:SF29">
    <property type="entry name" value="GH09064P"/>
    <property type="match status" value="1"/>
</dbReference>
<dbReference type="STRING" id="1445510.YC6258_01201"/>
<sequence length="131" mass="14697">MNNLVRELLDKIESVPDFMGFKLSDINDTNGFGDNALHCVCVWGDIEAVKLLVENGIDIEQQGEGGFTPLKVADEFEHEEIVKYLISKGANTEALNANFQYDPELSARHIERLRDIIEDLEQGIDSECGKK</sequence>
<dbReference type="InterPro" id="IPR036770">
    <property type="entry name" value="Ankyrin_rpt-contain_sf"/>
</dbReference>
<evidence type="ECO:0000256" key="2">
    <source>
        <dbReference type="ARBA" id="ARBA00023043"/>
    </source>
</evidence>
<evidence type="ECO:0000256" key="1">
    <source>
        <dbReference type="ARBA" id="ARBA00022737"/>
    </source>
</evidence>
<dbReference type="Gene3D" id="1.25.40.20">
    <property type="entry name" value="Ankyrin repeat-containing domain"/>
    <property type="match status" value="1"/>
</dbReference>
<evidence type="ECO:0000313" key="4">
    <source>
        <dbReference type="EMBL" id="AJQ93249.1"/>
    </source>
</evidence>
<feature type="repeat" description="ANK" evidence="3">
    <location>
        <begin position="65"/>
        <end position="97"/>
    </location>
</feature>
<keyword evidence="2 3" id="KW-0040">ANK repeat</keyword>
<accession>A0A0C5VSL4</accession>
<protein>
    <submittedName>
        <fullName evidence="4">Ankyrin repeat</fullName>
    </submittedName>
</protein>
<evidence type="ECO:0000256" key="3">
    <source>
        <dbReference type="PROSITE-ProRule" id="PRU00023"/>
    </source>
</evidence>
<dbReference type="EMBL" id="CP007142">
    <property type="protein sequence ID" value="AJQ93249.1"/>
    <property type="molecule type" value="Genomic_DNA"/>
</dbReference>
<keyword evidence="5" id="KW-1185">Reference proteome</keyword>
<dbReference type="SMART" id="SM00248">
    <property type="entry name" value="ANK"/>
    <property type="match status" value="2"/>
</dbReference>
<reference evidence="4 5" key="1">
    <citation type="submission" date="2014-01" db="EMBL/GenBank/DDBJ databases">
        <title>Full genme sequencing of cellulolytic bacterium Gynuella sunshinyii YC6258T gen. nov., sp. nov.</title>
        <authorList>
            <person name="Khan H."/>
            <person name="Chung E.J."/>
            <person name="Chung Y.R."/>
        </authorList>
    </citation>
    <scope>NUCLEOTIDE SEQUENCE [LARGE SCALE GENOMIC DNA]</scope>
    <source>
        <strain evidence="4 5">YC6258</strain>
    </source>
</reference>
<name>A0A0C5VSL4_9GAMM</name>
<dbReference type="KEGG" id="gsn:YC6258_01201"/>
<dbReference type="PROSITE" id="PS50297">
    <property type="entry name" value="ANK_REP_REGION"/>
    <property type="match status" value="2"/>
</dbReference>
<dbReference type="Proteomes" id="UP000032266">
    <property type="component" value="Chromosome"/>
</dbReference>
<evidence type="ECO:0000313" key="5">
    <source>
        <dbReference type="Proteomes" id="UP000032266"/>
    </source>
</evidence>
<dbReference type="PROSITE" id="PS50088">
    <property type="entry name" value="ANK_REPEAT"/>
    <property type="match status" value="2"/>
</dbReference>
<dbReference type="Pfam" id="PF12796">
    <property type="entry name" value="Ank_2"/>
    <property type="match status" value="1"/>
</dbReference>
<dbReference type="InterPro" id="IPR002110">
    <property type="entry name" value="Ankyrin_rpt"/>
</dbReference>
<dbReference type="SUPFAM" id="SSF48403">
    <property type="entry name" value="Ankyrin repeat"/>
    <property type="match status" value="1"/>
</dbReference>
<dbReference type="AlphaFoldDB" id="A0A0C5VSL4"/>
<feature type="repeat" description="ANK" evidence="3">
    <location>
        <begin position="32"/>
        <end position="64"/>
    </location>
</feature>
<dbReference type="HOGENOM" id="CLU_1924618_0_0_6"/>
<dbReference type="PANTHER" id="PTHR24188">
    <property type="entry name" value="ANKYRIN REPEAT PROTEIN"/>
    <property type="match status" value="1"/>
</dbReference>
<dbReference type="RefSeq" id="WP_044616105.1">
    <property type="nucleotide sequence ID" value="NZ_CP007142.1"/>
</dbReference>
<organism evidence="4 5">
    <name type="scientific">Gynuella sunshinyii YC6258</name>
    <dbReference type="NCBI Taxonomy" id="1445510"/>
    <lineage>
        <taxon>Bacteria</taxon>
        <taxon>Pseudomonadati</taxon>
        <taxon>Pseudomonadota</taxon>
        <taxon>Gammaproteobacteria</taxon>
        <taxon>Oceanospirillales</taxon>
        <taxon>Saccharospirillaceae</taxon>
        <taxon>Gynuella</taxon>
    </lineage>
</organism>
<dbReference type="OrthoDB" id="9812708at2"/>
<gene>
    <name evidence="4" type="ORF">YC6258_01201</name>
</gene>
<keyword evidence="1" id="KW-0677">Repeat</keyword>
<proteinExistence type="predicted"/>